<dbReference type="Proteomes" id="UP000049983">
    <property type="component" value="Unassembled WGS sequence"/>
</dbReference>
<dbReference type="GeneID" id="97668370"/>
<accession>A0A0M6Z863</accession>
<dbReference type="GO" id="GO:0006865">
    <property type="term" value="P:amino acid transport"/>
    <property type="evidence" value="ECO:0007669"/>
    <property type="project" value="UniProtKB-KW"/>
</dbReference>
<dbReference type="SUPFAM" id="SSF161098">
    <property type="entry name" value="MetI-like"/>
    <property type="match status" value="1"/>
</dbReference>
<dbReference type="Gene3D" id="1.10.3720.10">
    <property type="entry name" value="MetI-like"/>
    <property type="match status" value="1"/>
</dbReference>
<keyword evidence="12" id="KW-1185">Reference proteome</keyword>
<keyword evidence="3 9" id="KW-0813">Transport</keyword>
<dbReference type="AlphaFoldDB" id="A0A0M6Z863"/>
<dbReference type="STRING" id="311410.LA5095_02075"/>
<sequence length="220" mass="23928">MKFDISYTFDALPRLFEGSLVTLTLALLGFAFSVVLATIVTVARTASKSRILAYSVAIYISFIRGTPLLVQIFLVFYVLPIVGINIGPMSAGILALTLNSAAFVIEILRGGLASVPQGQFEAARSLGLSGFALWVKVVLPQTFMASIPPLVNEFTQVLKATALLSTITVVELMRVSQQIYSNNYHPVEVLTGAFVMYFLMCFAVSRSASLLESKFEVKRA</sequence>
<evidence type="ECO:0000256" key="8">
    <source>
        <dbReference type="ARBA" id="ARBA00023136"/>
    </source>
</evidence>
<feature type="transmembrane region" description="Helical" evidence="9">
    <location>
        <begin position="187"/>
        <end position="205"/>
    </location>
</feature>
<comment type="similarity">
    <text evidence="2">Belongs to the binding-protein-dependent transport system permease family. HisMQ subfamily.</text>
</comment>
<keyword evidence="6" id="KW-0029">Amino-acid transport</keyword>
<reference evidence="12" key="1">
    <citation type="submission" date="2015-07" db="EMBL/GenBank/DDBJ databases">
        <authorList>
            <person name="Rodrigo-Torres Lidia"/>
            <person name="Arahal R.David."/>
        </authorList>
    </citation>
    <scope>NUCLEOTIDE SEQUENCE [LARGE SCALE GENOMIC DNA]</scope>
    <source>
        <strain evidence="12">CECT 5096</strain>
    </source>
</reference>
<dbReference type="PROSITE" id="PS50928">
    <property type="entry name" value="ABC_TM1"/>
    <property type="match status" value="1"/>
</dbReference>
<evidence type="ECO:0000313" key="12">
    <source>
        <dbReference type="Proteomes" id="UP000049983"/>
    </source>
</evidence>
<gene>
    <name evidence="11" type="primary">tcyB_1</name>
    <name evidence="11" type="ORF">LA5096_00931</name>
</gene>
<dbReference type="Pfam" id="PF00528">
    <property type="entry name" value="BPD_transp_1"/>
    <property type="match status" value="1"/>
</dbReference>
<dbReference type="EMBL" id="CXWC01000002">
    <property type="protein sequence ID" value="CTQ66003.1"/>
    <property type="molecule type" value="Genomic_DNA"/>
</dbReference>
<evidence type="ECO:0000256" key="1">
    <source>
        <dbReference type="ARBA" id="ARBA00004429"/>
    </source>
</evidence>
<dbReference type="PANTHER" id="PTHR30614">
    <property type="entry name" value="MEMBRANE COMPONENT OF AMINO ACID ABC TRANSPORTER"/>
    <property type="match status" value="1"/>
</dbReference>
<evidence type="ECO:0000256" key="3">
    <source>
        <dbReference type="ARBA" id="ARBA00022448"/>
    </source>
</evidence>
<evidence type="ECO:0000256" key="6">
    <source>
        <dbReference type="ARBA" id="ARBA00022970"/>
    </source>
</evidence>
<feature type="transmembrane region" description="Helical" evidence="9">
    <location>
        <begin position="20"/>
        <end position="40"/>
    </location>
</feature>
<evidence type="ECO:0000256" key="7">
    <source>
        <dbReference type="ARBA" id="ARBA00022989"/>
    </source>
</evidence>
<dbReference type="InterPro" id="IPR035906">
    <property type="entry name" value="MetI-like_sf"/>
</dbReference>
<feature type="transmembrane region" description="Helical" evidence="9">
    <location>
        <begin position="85"/>
        <end position="105"/>
    </location>
</feature>
<evidence type="ECO:0000313" key="11">
    <source>
        <dbReference type="EMBL" id="CTQ66003.1"/>
    </source>
</evidence>
<comment type="subcellular location">
    <subcellularLocation>
        <location evidence="1">Cell inner membrane</location>
        <topology evidence="1">Multi-pass membrane protein</topology>
    </subcellularLocation>
    <subcellularLocation>
        <location evidence="9">Cell membrane</location>
        <topology evidence="9">Multi-pass membrane protein</topology>
    </subcellularLocation>
</comment>
<dbReference type="OrthoDB" id="9787841at2"/>
<keyword evidence="5 9" id="KW-0812">Transmembrane</keyword>
<name>A0A0M6Z863_9HYPH</name>
<keyword evidence="7 9" id="KW-1133">Transmembrane helix</keyword>
<keyword evidence="4" id="KW-1003">Cell membrane</keyword>
<protein>
    <submittedName>
        <fullName evidence="11">L-cystine transport system permease protein TcyB</fullName>
    </submittedName>
</protein>
<keyword evidence="8 9" id="KW-0472">Membrane</keyword>
<evidence type="ECO:0000256" key="9">
    <source>
        <dbReference type="RuleBase" id="RU363032"/>
    </source>
</evidence>
<dbReference type="CDD" id="cd06261">
    <property type="entry name" value="TM_PBP2"/>
    <property type="match status" value="1"/>
</dbReference>
<evidence type="ECO:0000256" key="5">
    <source>
        <dbReference type="ARBA" id="ARBA00022692"/>
    </source>
</evidence>
<dbReference type="GO" id="GO:0022857">
    <property type="term" value="F:transmembrane transporter activity"/>
    <property type="evidence" value="ECO:0007669"/>
    <property type="project" value="InterPro"/>
</dbReference>
<dbReference type="InterPro" id="IPR010065">
    <property type="entry name" value="AA_ABC_transptr_permease_3TM"/>
</dbReference>
<dbReference type="GO" id="GO:0043190">
    <property type="term" value="C:ATP-binding cassette (ABC) transporter complex"/>
    <property type="evidence" value="ECO:0007669"/>
    <property type="project" value="InterPro"/>
</dbReference>
<proteinExistence type="inferred from homology"/>
<organism evidence="11 12">
    <name type="scientific">Roseibium album</name>
    <dbReference type="NCBI Taxonomy" id="311410"/>
    <lineage>
        <taxon>Bacteria</taxon>
        <taxon>Pseudomonadati</taxon>
        <taxon>Pseudomonadota</taxon>
        <taxon>Alphaproteobacteria</taxon>
        <taxon>Hyphomicrobiales</taxon>
        <taxon>Stappiaceae</taxon>
        <taxon>Roseibium</taxon>
    </lineage>
</organism>
<feature type="domain" description="ABC transmembrane type-1" evidence="10">
    <location>
        <begin position="19"/>
        <end position="208"/>
    </location>
</feature>
<evidence type="ECO:0000259" key="10">
    <source>
        <dbReference type="PROSITE" id="PS50928"/>
    </source>
</evidence>
<feature type="transmembrane region" description="Helical" evidence="9">
    <location>
        <begin position="126"/>
        <end position="145"/>
    </location>
</feature>
<evidence type="ECO:0000256" key="4">
    <source>
        <dbReference type="ARBA" id="ARBA00022475"/>
    </source>
</evidence>
<feature type="transmembrane region" description="Helical" evidence="9">
    <location>
        <begin position="52"/>
        <end position="79"/>
    </location>
</feature>
<evidence type="ECO:0000256" key="2">
    <source>
        <dbReference type="ARBA" id="ARBA00010072"/>
    </source>
</evidence>
<dbReference type="RefSeq" id="WP_055114674.1">
    <property type="nucleotide sequence ID" value="NZ_CXWA01000002.1"/>
</dbReference>
<dbReference type="NCBIfam" id="TIGR01726">
    <property type="entry name" value="HEQRo_perm_3TM"/>
    <property type="match status" value="1"/>
</dbReference>
<dbReference type="InterPro" id="IPR000515">
    <property type="entry name" value="MetI-like"/>
</dbReference>
<dbReference type="InterPro" id="IPR043429">
    <property type="entry name" value="ArtM/GltK/GlnP/TcyL/YhdX-like"/>
</dbReference>
<dbReference type="PANTHER" id="PTHR30614:SF0">
    <property type="entry name" value="L-CYSTINE TRANSPORT SYSTEM PERMEASE PROTEIN TCYL"/>
    <property type="match status" value="1"/>
</dbReference>